<sequence length="145" mass="16218">MDSHRGRPFGDYLRAELKQRDMTAYQLAEKTGIAQPVLSRWMGGKTVPTIDNLRPVAEALNLPLLELVVRAGLLTEEEAGAKLKLVNTTADKLSDDELLAEVGRRMKRPGALRPPTRAEIEANPERFIVVDPGKRDHREPGRKRS</sequence>
<dbReference type="Pfam" id="PF01381">
    <property type="entry name" value="HTH_3"/>
    <property type="match status" value="1"/>
</dbReference>
<dbReference type="GO" id="GO:0003677">
    <property type="term" value="F:DNA binding"/>
    <property type="evidence" value="ECO:0007669"/>
    <property type="project" value="InterPro"/>
</dbReference>
<dbReference type="Gene3D" id="1.10.260.40">
    <property type="entry name" value="lambda repressor-like DNA-binding domains"/>
    <property type="match status" value="1"/>
</dbReference>
<dbReference type="EMBL" id="FOFR01000018">
    <property type="protein sequence ID" value="SER96101.1"/>
    <property type="molecule type" value="Genomic_DNA"/>
</dbReference>
<dbReference type="InterPro" id="IPR010982">
    <property type="entry name" value="Lambda_DNA-bd_dom_sf"/>
</dbReference>
<dbReference type="InterPro" id="IPR001387">
    <property type="entry name" value="Cro/C1-type_HTH"/>
</dbReference>
<reference evidence="4" key="1">
    <citation type="submission" date="2016-10" db="EMBL/GenBank/DDBJ databases">
        <authorList>
            <person name="Varghese N."/>
            <person name="Submissions S."/>
        </authorList>
    </citation>
    <scope>NUCLEOTIDE SEQUENCE [LARGE SCALE GENOMIC DNA]</scope>
    <source>
        <strain evidence="4">CGMCC 4.3525</strain>
    </source>
</reference>
<dbReference type="SUPFAM" id="SSF47413">
    <property type="entry name" value="lambda repressor-like DNA-binding domains"/>
    <property type="match status" value="1"/>
</dbReference>
<protein>
    <submittedName>
        <fullName evidence="3">Transcriptional regulator, contains XRE-family HTH domain</fullName>
    </submittedName>
</protein>
<gene>
    <name evidence="3" type="ORF">SAMN05216188_11899</name>
</gene>
<evidence type="ECO:0000313" key="4">
    <source>
        <dbReference type="Proteomes" id="UP000199352"/>
    </source>
</evidence>
<dbReference type="CDD" id="cd00093">
    <property type="entry name" value="HTH_XRE"/>
    <property type="match status" value="1"/>
</dbReference>
<name>A0A1H9TG39_9PSEU</name>
<evidence type="ECO:0000259" key="2">
    <source>
        <dbReference type="PROSITE" id="PS50943"/>
    </source>
</evidence>
<dbReference type="Proteomes" id="UP000199352">
    <property type="component" value="Unassembled WGS sequence"/>
</dbReference>
<dbReference type="STRING" id="402600.SAMN05216188_11899"/>
<dbReference type="RefSeq" id="WP_177221484.1">
    <property type="nucleotide sequence ID" value="NZ_FOFR01000018.1"/>
</dbReference>
<accession>A0A1H9TG39</accession>
<dbReference type="PROSITE" id="PS50943">
    <property type="entry name" value="HTH_CROC1"/>
    <property type="match status" value="1"/>
</dbReference>
<proteinExistence type="predicted"/>
<organism evidence="3 4">
    <name type="scientific">Lentzea xinjiangensis</name>
    <dbReference type="NCBI Taxonomy" id="402600"/>
    <lineage>
        <taxon>Bacteria</taxon>
        <taxon>Bacillati</taxon>
        <taxon>Actinomycetota</taxon>
        <taxon>Actinomycetes</taxon>
        <taxon>Pseudonocardiales</taxon>
        <taxon>Pseudonocardiaceae</taxon>
        <taxon>Lentzea</taxon>
    </lineage>
</organism>
<feature type="region of interest" description="Disordered" evidence="1">
    <location>
        <begin position="105"/>
        <end position="124"/>
    </location>
</feature>
<evidence type="ECO:0000256" key="1">
    <source>
        <dbReference type="SAM" id="MobiDB-lite"/>
    </source>
</evidence>
<evidence type="ECO:0000313" key="3">
    <source>
        <dbReference type="EMBL" id="SER96101.1"/>
    </source>
</evidence>
<dbReference type="AlphaFoldDB" id="A0A1H9TG39"/>
<feature type="domain" description="HTH cro/C1-type" evidence="2">
    <location>
        <begin position="13"/>
        <end position="67"/>
    </location>
</feature>
<dbReference type="SMART" id="SM00530">
    <property type="entry name" value="HTH_XRE"/>
    <property type="match status" value="1"/>
</dbReference>
<keyword evidence="4" id="KW-1185">Reference proteome</keyword>